<dbReference type="Proteomes" id="UP000076079">
    <property type="component" value="Chromosome"/>
</dbReference>
<keyword evidence="1" id="KW-0732">Signal</keyword>
<dbReference type="InterPro" id="IPR017850">
    <property type="entry name" value="Alkaline_phosphatase_core_sf"/>
</dbReference>
<feature type="chain" id="PRO_5007512145" description="Type I phosphodiesterase / nucleotide pyrophosphatase" evidence="1">
    <location>
        <begin position="26"/>
        <end position="373"/>
    </location>
</feature>
<dbReference type="AlphaFoldDB" id="A0A143PY87"/>
<reference evidence="3" key="2">
    <citation type="submission" date="2016-04" db="EMBL/GenBank/DDBJ databases">
        <title>First Complete Genome Sequence of a Subdivision 6 Acidobacterium.</title>
        <authorList>
            <person name="Huang S."/>
            <person name="Vieira S."/>
            <person name="Bunk B."/>
            <person name="Riedel T."/>
            <person name="Sproeer C."/>
            <person name="Overmann J."/>
        </authorList>
    </citation>
    <scope>NUCLEOTIDE SEQUENCE [LARGE SCALE GENOMIC DNA]</scope>
    <source>
        <strain evidence="3">DSM 100886 HEG_-6_39</strain>
    </source>
</reference>
<evidence type="ECO:0000313" key="2">
    <source>
        <dbReference type="EMBL" id="AMY12794.1"/>
    </source>
</evidence>
<gene>
    <name evidence="2" type="ORF">LuPra_06076</name>
</gene>
<dbReference type="STRING" id="1855912.LuPra_06076"/>
<name>A0A143PY87_LUTPR</name>
<dbReference type="RefSeq" id="WP_110174218.1">
    <property type="nucleotide sequence ID" value="NZ_CP015136.1"/>
</dbReference>
<dbReference type="Gene3D" id="3.40.720.10">
    <property type="entry name" value="Alkaline Phosphatase, subunit A"/>
    <property type="match status" value="1"/>
</dbReference>
<keyword evidence="3" id="KW-1185">Reference proteome</keyword>
<reference evidence="2 3" key="1">
    <citation type="journal article" date="2016" name="Genome Announc.">
        <title>First Complete Genome Sequence of a Subdivision 6 Acidobacterium Strain.</title>
        <authorList>
            <person name="Huang S."/>
            <person name="Vieira S."/>
            <person name="Bunk B."/>
            <person name="Riedel T."/>
            <person name="Sproer C."/>
            <person name="Overmann J."/>
        </authorList>
    </citation>
    <scope>NUCLEOTIDE SEQUENCE [LARGE SCALE GENOMIC DNA]</scope>
    <source>
        <strain evidence="3">DSM 100886 HEG_-6_39</strain>
    </source>
</reference>
<accession>A0A143PY87</accession>
<evidence type="ECO:0000313" key="3">
    <source>
        <dbReference type="Proteomes" id="UP000076079"/>
    </source>
</evidence>
<proteinExistence type="predicted"/>
<sequence length="373" mass="41602" precursor="true">MNRRHVLRSLVATPMAAALARSSVAQGPGSAADRVIVISLDGVRTQEMFGGLDVTILQHVLGPKKQAEAHPLYAAYWRPTREARRETLMPFLWGTLLKRHGSIVGDHEAGSVMTLENMQRFSYPGYAELMTGAPHDEVIDSNDNRRYPFETVLQFLRREFAATREQVACFGSWDVFTSIPSSTGGDVFTNAGYEKYDAPDARLQALSAAQFETVPPWDTARYDHYTWQFAMDHLLRHQPRALWIGLDETDDWSHNGHYVRVIEYLHRFDGWLARLWTLIETTPGFQGRTAVMLVTDHGRGNTTGDWNSHGKDTEGAQYVWAVVAAPAWPTRGVWKAGHPPVSQSQVAATVASLVGKDWRRASPAAGAPLRPPA</sequence>
<feature type="signal peptide" evidence="1">
    <location>
        <begin position="1"/>
        <end position="25"/>
    </location>
</feature>
<protein>
    <recommendedName>
        <fullName evidence="4">Type I phosphodiesterase / nucleotide pyrophosphatase</fullName>
    </recommendedName>
</protein>
<dbReference type="KEGG" id="abac:LuPra_06076"/>
<dbReference type="SUPFAM" id="SSF53649">
    <property type="entry name" value="Alkaline phosphatase-like"/>
    <property type="match status" value="1"/>
</dbReference>
<evidence type="ECO:0000256" key="1">
    <source>
        <dbReference type="SAM" id="SignalP"/>
    </source>
</evidence>
<organism evidence="2 3">
    <name type="scientific">Luteitalea pratensis</name>
    <dbReference type="NCBI Taxonomy" id="1855912"/>
    <lineage>
        <taxon>Bacteria</taxon>
        <taxon>Pseudomonadati</taxon>
        <taxon>Acidobacteriota</taxon>
        <taxon>Vicinamibacteria</taxon>
        <taxon>Vicinamibacterales</taxon>
        <taxon>Vicinamibacteraceae</taxon>
        <taxon>Luteitalea</taxon>
    </lineage>
</organism>
<dbReference type="OrthoDB" id="9791578at2"/>
<evidence type="ECO:0008006" key="4">
    <source>
        <dbReference type="Google" id="ProtNLM"/>
    </source>
</evidence>
<dbReference type="EMBL" id="CP015136">
    <property type="protein sequence ID" value="AMY12794.1"/>
    <property type="molecule type" value="Genomic_DNA"/>
</dbReference>